<dbReference type="Proteomes" id="UP001430953">
    <property type="component" value="Unassembled WGS sequence"/>
</dbReference>
<reference evidence="1 2" key="1">
    <citation type="submission" date="2023-03" db="EMBL/GenBank/DDBJ databases">
        <title>High recombination rates correlate with genetic variation in Cardiocondyla obscurior ants.</title>
        <authorList>
            <person name="Errbii M."/>
        </authorList>
    </citation>
    <scope>NUCLEOTIDE SEQUENCE [LARGE SCALE GENOMIC DNA]</scope>
    <source>
        <strain evidence="1">Alpha-2009</strain>
        <tissue evidence="1">Whole body</tissue>
    </source>
</reference>
<dbReference type="EMBL" id="JADYXP020000019">
    <property type="protein sequence ID" value="KAL0104770.1"/>
    <property type="molecule type" value="Genomic_DNA"/>
</dbReference>
<gene>
    <name evidence="1" type="ORF">PUN28_016421</name>
</gene>
<protein>
    <submittedName>
        <fullName evidence="1">Uncharacterized protein</fullName>
    </submittedName>
</protein>
<evidence type="ECO:0000313" key="2">
    <source>
        <dbReference type="Proteomes" id="UP001430953"/>
    </source>
</evidence>
<proteinExistence type="predicted"/>
<sequence length="26" mass="2967">MCICSPSVIDIIRDTDNENLLSSWNK</sequence>
<name>A0AAW2EP41_9HYME</name>
<accession>A0AAW2EP41</accession>
<comment type="caution">
    <text evidence="1">The sequence shown here is derived from an EMBL/GenBank/DDBJ whole genome shotgun (WGS) entry which is preliminary data.</text>
</comment>
<evidence type="ECO:0000313" key="1">
    <source>
        <dbReference type="EMBL" id="KAL0104770.1"/>
    </source>
</evidence>
<organism evidence="1 2">
    <name type="scientific">Cardiocondyla obscurior</name>
    <dbReference type="NCBI Taxonomy" id="286306"/>
    <lineage>
        <taxon>Eukaryota</taxon>
        <taxon>Metazoa</taxon>
        <taxon>Ecdysozoa</taxon>
        <taxon>Arthropoda</taxon>
        <taxon>Hexapoda</taxon>
        <taxon>Insecta</taxon>
        <taxon>Pterygota</taxon>
        <taxon>Neoptera</taxon>
        <taxon>Endopterygota</taxon>
        <taxon>Hymenoptera</taxon>
        <taxon>Apocrita</taxon>
        <taxon>Aculeata</taxon>
        <taxon>Formicoidea</taxon>
        <taxon>Formicidae</taxon>
        <taxon>Myrmicinae</taxon>
        <taxon>Cardiocondyla</taxon>
    </lineage>
</organism>
<dbReference type="AlphaFoldDB" id="A0AAW2EP41"/>
<keyword evidence="2" id="KW-1185">Reference proteome</keyword>